<evidence type="ECO:0000256" key="1">
    <source>
        <dbReference type="ARBA" id="ARBA00001231"/>
    </source>
</evidence>
<evidence type="ECO:0000259" key="6">
    <source>
        <dbReference type="Pfam" id="PF00933"/>
    </source>
</evidence>
<dbReference type="GO" id="GO:0009254">
    <property type="term" value="P:peptidoglycan turnover"/>
    <property type="evidence" value="ECO:0007669"/>
    <property type="project" value="TreeGrafter"/>
</dbReference>
<dbReference type="GO" id="GO:0004563">
    <property type="term" value="F:beta-N-acetylhexosaminidase activity"/>
    <property type="evidence" value="ECO:0007669"/>
    <property type="project" value="UniProtKB-EC"/>
</dbReference>
<evidence type="ECO:0000256" key="2">
    <source>
        <dbReference type="ARBA" id="ARBA00005336"/>
    </source>
</evidence>
<dbReference type="InterPro" id="IPR017853">
    <property type="entry name" value="GH"/>
</dbReference>
<dbReference type="GO" id="GO:0005975">
    <property type="term" value="P:carbohydrate metabolic process"/>
    <property type="evidence" value="ECO:0007669"/>
    <property type="project" value="InterPro"/>
</dbReference>
<keyword evidence="4" id="KW-0378">Hydrolase</keyword>
<dbReference type="InterPro" id="IPR050226">
    <property type="entry name" value="NagZ_Beta-hexosaminidase"/>
</dbReference>
<dbReference type="PANTHER" id="PTHR30480">
    <property type="entry name" value="BETA-HEXOSAMINIDASE-RELATED"/>
    <property type="match status" value="1"/>
</dbReference>
<dbReference type="InterPro" id="IPR001764">
    <property type="entry name" value="Glyco_hydro_3_N"/>
</dbReference>
<dbReference type="AlphaFoldDB" id="A0A098G1N0"/>
<evidence type="ECO:0000256" key="4">
    <source>
        <dbReference type="ARBA" id="ARBA00022801"/>
    </source>
</evidence>
<feature type="domain" description="Glycoside hydrolase family 3 N-terminal" evidence="6">
    <location>
        <begin position="15"/>
        <end position="358"/>
    </location>
</feature>
<dbReference type="PANTHER" id="PTHR30480:SF13">
    <property type="entry name" value="BETA-HEXOSAMINIDASE"/>
    <property type="match status" value="1"/>
</dbReference>
<evidence type="ECO:0000313" key="8">
    <source>
        <dbReference type="Proteomes" id="UP000032430"/>
    </source>
</evidence>
<proteinExistence type="inferred from homology"/>
<gene>
    <name evidence="7" type="ORF">LFA_0954</name>
</gene>
<dbReference type="Pfam" id="PF00933">
    <property type="entry name" value="Glyco_hydro_3"/>
    <property type="match status" value="1"/>
</dbReference>
<keyword evidence="5" id="KW-0326">Glycosidase</keyword>
<dbReference type="Proteomes" id="UP000032430">
    <property type="component" value="Chromosome I"/>
</dbReference>
<dbReference type="STRING" id="1212491.LFA_0954"/>
<dbReference type="InterPro" id="IPR036962">
    <property type="entry name" value="Glyco_hydro_3_N_sf"/>
</dbReference>
<keyword evidence="8" id="KW-1185">Reference proteome</keyword>
<sequence>MMPSMIYGGAIKLITLRNKIGQMLIMGFHGCEINEHSPIAQWLSNDGLGGVLLFDKDVSTGLYGKNLKNQSQIKQLIRQLNHYSATNSSNSNGLPLFVAIDYEGGAVDRLAKIEECMSTLTAVELAHLSSTALEEELGQMAITLQELGFNLNFAPVVDLDLNNEQGIIGKLKRSFSNDPEVVARVAAQFVDVFSRYGIACSYKHFPGHGSAVGDTHEGFVDVTDTFNANELVPYRRLLNDATKPVMVMTAHVINRHLDSKGVPATLSHEILTGLLRENIGYGGVIISDDLQMQAISSHYSLEESLCLTINAGADMVIFANQLGSITAPEVVDCIEQLVLHKHIDQQRIDDAYRRIVRLKQQINCTALA</sequence>
<dbReference type="EC" id="3.2.1.52" evidence="3"/>
<dbReference type="HOGENOM" id="CLU_008392_0_3_6"/>
<protein>
    <recommendedName>
        <fullName evidence="3">beta-N-acetylhexosaminidase</fullName>
        <ecNumber evidence="3">3.2.1.52</ecNumber>
    </recommendedName>
</protein>
<dbReference type="Gene3D" id="3.20.20.300">
    <property type="entry name" value="Glycoside hydrolase, family 3, N-terminal domain"/>
    <property type="match status" value="1"/>
</dbReference>
<comment type="catalytic activity">
    <reaction evidence="1">
        <text>Hydrolysis of terminal non-reducing N-acetyl-D-hexosamine residues in N-acetyl-beta-D-hexosaminides.</text>
        <dbReference type="EC" id="3.2.1.52"/>
    </reaction>
</comment>
<accession>A0A098G1N0</accession>
<reference evidence="8" key="1">
    <citation type="submission" date="2014-09" db="EMBL/GenBank/DDBJ databases">
        <authorList>
            <person name="Gomez-Valero L."/>
        </authorList>
    </citation>
    <scope>NUCLEOTIDE SEQUENCE [LARGE SCALE GENOMIC DNA]</scope>
    <source>
        <strain evidence="8">ATCC700992</strain>
    </source>
</reference>
<name>A0A098G1N0_9GAMM</name>
<evidence type="ECO:0000313" key="7">
    <source>
        <dbReference type="EMBL" id="CEG56393.1"/>
    </source>
</evidence>
<evidence type="ECO:0000256" key="5">
    <source>
        <dbReference type="ARBA" id="ARBA00023295"/>
    </source>
</evidence>
<comment type="similarity">
    <text evidence="2">Belongs to the glycosyl hydrolase 3 family.</text>
</comment>
<dbReference type="KEGG" id="lfa:LFA_0954"/>
<dbReference type="SUPFAM" id="SSF51445">
    <property type="entry name" value="(Trans)glycosidases"/>
    <property type="match status" value="1"/>
</dbReference>
<organism evidence="7 8">
    <name type="scientific">Legionella fallonii LLAP-10</name>
    <dbReference type="NCBI Taxonomy" id="1212491"/>
    <lineage>
        <taxon>Bacteria</taxon>
        <taxon>Pseudomonadati</taxon>
        <taxon>Pseudomonadota</taxon>
        <taxon>Gammaproteobacteria</taxon>
        <taxon>Legionellales</taxon>
        <taxon>Legionellaceae</taxon>
        <taxon>Legionella</taxon>
    </lineage>
</organism>
<dbReference type="EMBL" id="LN614827">
    <property type="protein sequence ID" value="CEG56393.1"/>
    <property type="molecule type" value="Genomic_DNA"/>
</dbReference>
<evidence type="ECO:0000256" key="3">
    <source>
        <dbReference type="ARBA" id="ARBA00012663"/>
    </source>
</evidence>